<dbReference type="InterPro" id="IPR015943">
    <property type="entry name" value="WD40/YVTN_repeat-like_dom_sf"/>
</dbReference>
<dbReference type="PANTHER" id="PTHR47197">
    <property type="entry name" value="PROTEIN NIRF"/>
    <property type="match status" value="1"/>
</dbReference>
<dbReference type="EMBL" id="BSRI01000002">
    <property type="protein sequence ID" value="GLV59935.1"/>
    <property type="molecule type" value="Genomic_DNA"/>
</dbReference>
<organism evidence="4 5">
    <name type="scientific">Dictyobacter halimunensis</name>
    <dbReference type="NCBI Taxonomy" id="3026934"/>
    <lineage>
        <taxon>Bacteria</taxon>
        <taxon>Bacillati</taxon>
        <taxon>Chloroflexota</taxon>
        <taxon>Ktedonobacteria</taxon>
        <taxon>Ktedonobacterales</taxon>
        <taxon>Dictyobacteraceae</taxon>
        <taxon>Dictyobacter</taxon>
    </lineage>
</organism>
<feature type="compositionally biased region" description="Polar residues" evidence="2">
    <location>
        <begin position="880"/>
        <end position="891"/>
    </location>
</feature>
<evidence type="ECO:0000256" key="2">
    <source>
        <dbReference type="SAM" id="MobiDB-lite"/>
    </source>
</evidence>
<feature type="region of interest" description="Disordered" evidence="2">
    <location>
        <begin position="447"/>
        <end position="468"/>
    </location>
</feature>
<evidence type="ECO:0000313" key="5">
    <source>
        <dbReference type="Proteomes" id="UP001344906"/>
    </source>
</evidence>
<dbReference type="NCBIfam" id="TIGR02276">
    <property type="entry name" value="beta_rpt_yvtn"/>
    <property type="match status" value="3"/>
</dbReference>
<dbReference type="InterPro" id="IPR011964">
    <property type="entry name" value="YVTN_b-propeller_repeat"/>
</dbReference>
<dbReference type="Gene3D" id="3.40.720.10">
    <property type="entry name" value="Alkaline Phosphatase, subunit A"/>
    <property type="match status" value="1"/>
</dbReference>
<accession>A0ABQ6G241</accession>
<reference evidence="4 5" key="1">
    <citation type="submission" date="2023-02" db="EMBL/GenBank/DDBJ databases">
        <title>Dictyobacter halimunensis sp. nov., a new member of the class Ktedonobacteria from forest soil in a geothermal area.</title>
        <authorList>
            <person name="Rachmania M.K."/>
            <person name="Ningsih F."/>
            <person name="Sakai Y."/>
            <person name="Yabe S."/>
            <person name="Yokota A."/>
            <person name="Sjamsuridzal W."/>
        </authorList>
    </citation>
    <scope>NUCLEOTIDE SEQUENCE [LARGE SCALE GENOMIC DNA]</scope>
    <source>
        <strain evidence="4 5">S3.2.2.5</strain>
    </source>
</reference>
<keyword evidence="5" id="KW-1185">Reference proteome</keyword>
<dbReference type="InterPro" id="IPR019405">
    <property type="entry name" value="Lactonase_7-beta_prop"/>
</dbReference>
<dbReference type="InterPro" id="IPR051200">
    <property type="entry name" value="Host-pathogen_enzymatic-act"/>
</dbReference>
<dbReference type="Pfam" id="PF08450">
    <property type="entry name" value="SGL"/>
    <property type="match status" value="1"/>
</dbReference>
<dbReference type="Pfam" id="PF04185">
    <property type="entry name" value="Phosphoesterase"/>
    <property type="match status" value="1"/>
</dbReference>
<dbReference type="Gene3D" id="2.130.10.10">
    <property type="entry name" value="YVTN repeat-like/Quinoprotein amine dehydrogenase"/>
    <property type="match status" value="3"/>
</dbReference>
<evidence type="ECO:0000256" key="1">
    <source>
        <dbReference type="ARBA" id="ARBA00022801"/>
    </source>
</evidence>
<comment type="caution">
    <text evidence="4">The sequence shown here is derived from an EMBL/GenBank/DDBJ whole genome shotgun (WGS) entry which is preliminary data.</text>
</comment>
<gene>
    <name evidence="4" type="ORF">KDH_67590</name>
</gene>
<dbReference type="InterPro" id="IPR007312">
    <property type="entry name" value="Phosphoesterase"/>
</dbReference>
<dbReference type="Pfam" id="PF10282">
    <property type="entry name" value="Lactonase"/>
    <property type="match status" value="1"/>
</dbReference>
<protein>
    <recommendedName>
        <fullName evidence="3">SMP-30/Gluconolactonase/LRE-like region domain-containing protein</fullName>
    </recommendedName>
</protein>
<feature type="domain" description="SMP-30/Gluconolactonase/LRE-like region" evidence="3">
    <location>
        <begin position="245"/>
        <end position="371"/>
    </location>
</feature>
<feature type="region of interest" description="Disordered" evidence="2">
    <location>
        <begin position="880"/>
        <end position="899"/>
    </location>
</feature>
<evidence type="ECO:0000313" key="4">
    <source>
        <dbReference type="EMBL" id="GLV59935.1"/>
    </source>
</evidence>
<feature type="compositionally biased region" description="Low complexity" evidence="2">
    <location>
        <begin position="452"/>
        <end position="463"/>
    </location>
</feature>
<dbReference type="SUPFAM" id="SSF50969">
    <property type="entry name" value="YVTN repeat-like/Quinoprotein amine dehydrogenase"/>
    <property type="match status" value="1"/>
</dbReference>
<dbReference type="InterPro" id="IPR017850">
    <property type="entry name" value="Alkaline_phosphatase_core_sf"/>
</dbReference>
<name>A0ABQ6G241_9CHLR</name>
<dbReference type="InterPro" id="IPR011044">
    <property type="entry name" value="Quino_amine_DH_bsu"/>
</dbReference>
<feature type="region of interest" description="Disordered" evidence="2">
    <location>
        <begin position="375"/>
        <end position="394"/>
    </location>
</feature>
<proteinExistence type="predicted"/>
<dbReference type="InterPro" id="IPR013658">
    <property type="entry name" value="SGL"/>
</dbReference>
<sequence>MYMQKQIRGWSHLLNVVHGHRRVTAITAILLVALAAVPSTIFAAQQGSPSNVPGTHDGRTQLINNWTVTPAGRQTDLGDLPLNSVLSPDGRYLLVSNSGAGVQSLQVIETKSNTVIQSIPYDVPHSVFVGLAYSQDGKKVYASGGGEDVIHTFDAAASGKLTATGDISIGTKQSNPFPTGLSVSRDGTKLYVANNLANTVAVVDTQTRQVTQSIKIGSYPYTTLMSKDGKTIYASNWGDATISIINAATNAVTATVPVGQHPTAMALSPDGTRLYVTDANSDAVSVVNTDDAKEAERISVSPYKGAPLSSSPQGLAISPNGQFLYVVDAGNNEVAVIERHGDRHSVIGRIPTAWYPTSVSFNPTSNMLLVTNGKGLGAGPNDKPGTDPNPTRRNAPVVNGVTGYNDGYCNCSFDQYSGSMIVGTLSSIALPGRGQLAVYTDQVARNDREQGNNEAENEANGNNPIPLHGQKSPIKHVIYIIKENRTYDQVFGDMPSGNGDPNLTLFPKNNTPNLHALANRFGLLDNFYADAEVSADGHNWATSANATDYNEKMWPQNYSPGPGRNRPYDFEGDSKINLSPGGYLWDSAAQAGISYRDYGEFYKFSSAAPHLIPADQASSCPGPIAHSYTGVTIPAGQVLCFPAGSVNPQTTPNLVGHFDPKYRTFDSNYRESDRVAEWQREFNQFVSNDNLPQLEFLRLPNDHTQGTTPGKLTPQAAVAENDNAVGQVIDTLSHSKYWGSTAVFVTEDDAQNGPDHVDAHRTESLAISPYTSRTQSATDHTLYDTAAMVRTMELILGLHPLSQYDANAVPMWRSFTNKPNLAPYTALPESIPVTQTNSTTAYGAQDSAKMNFAQEDEIPMDQLNQILWHSVKGANAPYPTLSNSLGSNNVPAASRDSDG</sequence>
<keyword evidence="1" id="KW-0378">Hydrolase</keyword>
<dbReference type="SUPFAM" id="SSF53649">
    <property type="entry name" value="Alkaline phosphatase-like"/>
    <property type="match status" value="1"/>
</dbReference>
<dbReference type="PANTHER" id="PTHR47197:SF3">
    <property type="entry name" value="DIHYDRO-HEME D1 DEHYDROGENASE"/>
    <property type="match status" value="1"/>
</dbReference>
<evidence type="ECO:0000259" key="3">
    <source>
        <dbReference type="Pfam" id="PF08450"/>
    </source>
</evidence>
<dbReference type="Proteomes" id="UP001344906">
    <property type="component" value="Unassembled WGS sequence"/>
</dbReference>